<organism evidence="3 4">
    <name type="scientific">Stenotrophomonas lacuserhaii</name>
    <dbReference type="NCBI Taxonomy" id="2760084"/>
    <lineage>
        <taxon>Bacteria</taxon>
        <taxon>Pseudomonadati</taxon>
        <taxon>Pseudomonadota</taxon>
        <taxon>Gammaproteobacteria</taxon>
        <taxon>Lysobacterales</taxon>
        <taxon>Lysobacteraceae</taxon>
        <taxon>Stenotrophomonas</taxon>
    </lineage>
</organism>
<comment type="caution">
    <text evidence="3">The sequence shown here is derived from an EMBL/GenBank/DDBJ whole genome shotgun (WGS) entry which is preliminary data.</text>
</comment>
<proteinExistence type="predicted"/>
<keyword evidence="3" id="KW-0255">Endonuclease</keyword>
<evidence type="ECO:0000259" key="2">
    <source>
        <dbReference type="Pfam" id="PF03372"/>
    </source>
</evidence>
<dbReference type="PANTHER" id="PTHR14859:SF15">
    <property type="entry name" value="ENDONUCLEASE_EXONUCLEASE_PHOSPHATASE DOMAIN-CONTAINING PROTEIN"/>
    <property type="match status" value="1"/>
</dbReference>
<name>A0A8X8K3U1_9GAMM</name>
<accession>A0A8X8K3U1</accession>
<dbReference type="AlphaFoldDB" id="A0A8X8K3U1"/>
<dbReference type="Proteomes" id="UP000636938">
    <property type="component" value="Unassembled WGS sequence"/>
</dbReference>
<dbReference type="InterPro" id="IPR036691">
    <property type="entry name" value="Endo/exonu/phosph_ase_sf"/>
</dbReference>
<keyword evidence="1" id="KW-0732">Signal</keyword>
<dbReference type="Gene3D" id="3.60.10.10">
    <property type="entry name" value="Endonuclease/exonuclease/phosphatase"/>
    <property type="match status" value="1"/>
</dbReference>
<dbReference type="EMBL" id="JACSQS010000017">
    <property type="protein sequence ID" value="MBD7955390.1"/>
    <property type="molecule type" value="Genomic_DNA"/>
</dbReference>
<dbReference type="InterPro" id="IPR051916">
    <property type="entry name" value="GPI-anchor_lipid_remodeler"/>
</dbReference>
<dbReference type="PANTHER" id="PTHR14859">
    <property type="entry name" value="CALCOFLUOR WHITE HYPERSENSITIVE PROTEIN PRECURSOR"/>
    <property type="match status" value="1"/>
</dbReference>
<keyword evidence="4" id="KW-1185">Reference proteome</keyword>
<keyword evidence="3" id="KW-0540">Nuclease</keyword>
<dbReference type="Pfam" id="PF03372">
    <property type="entry name" value="Exo_endo_phos"/>
    <property type="match status" value="1"/>
</dbReference>
<feature type="signal peptide" evidence="1">
    <location>
        <begin position="1"/>
        <end position="33"/>
    </location>
</feature>
<dbReference type="SUPFAM" id="SSF56219">
    <property type="entry name" value="DNase I-like"/>
    <property type="match status" value="1"/>
</dbReference>
<dbReference type="InterPro" id="IPR005135">
    <property type="entry name" value="Endo/exonuclease/phosphatase"/>
</dbReference>
<dbReference type="GO" id="GO:0006506">
    <property type="term" value="P:GPI anchor biosynthetic process"/>
    <property type="evidence" value="ECO:0007669"/>
    <property type="project" value="TreeGrafter"/>
</dbReference>
<evidence type="ECO:0000313" key="4">
    <source>
        <dbReference type="Proteomes" id="UP000636938"/>
    </source>
</evidence>
<keyword evidence="3" id="KW-0378">Hydrolase</keyword>
<gene>
    <name evidence="3" type="ORF">H9654_14385</name>
</gene>
<evidence type="ECO:0000313" key="3">
    <source>
        <dbReference type="EMBL" id="MBD7955390.1"/>
    </source>
</evidence>
<dbReference type="GO" id="GO:0016020">
    <property type="term" value="C:membrane"/>
    <property type="evidence" value="ECO:0007669"/>
    <property type="project" value="GOC"/>
</dbReference>
<reference evidence="3 4" key="1">
    <citation type="submission" date="2020-08" db="EMBL/GenBank/DDBJ databases">
        <title>A Genomic Blueprint of the Chicken Gut Microbiome.</title>
        <authorList>
            <person name="Gilroy R."/>
            <person name="Ravi A."/>
            <person name="Getino M."/>
            <person name="Pursley I."/>
            <person name="Horton D.L."/>
            <person name="Alikhan N.-F."/>
            <person name="Baker D."/>
            <person name="Gharbi K."/>
            <person name="Hall N."/>
            <person name="Watson M."/>
            <person name="Adriaenssens E.M."/>
            <person name="Foster-Nyarko E."/>
            <person name="Jarju S."/>
            <person name="Secka A."/>
            <person name="Antonio M."/>
            <person name="Oren A."/>
            <person name="Chaudhuri R."/>
            <person name="La Ragione R.M."/>
            <person name="Hildebrand F."/>
            <person name="Pallen M.J."/>
        </authorList>
    </citation>
    <scope>NUCLEOTIDE SEQUENCE [LARGE SCALE GENOMIC DNA]</scope>
    <source>
        <strain evidence="3 4">Sa5BUN4</strain>
    </source>
</reference>
<dbReference type="GO" id="GO:0004519">
    <property type="term" value="F:endonuclease activity"/>
    <property type="evidence" value="ECO:0007669"/>
    <property type="project" value="UniProtKB-KW"/>
</dbReference>
<protein>
    <submittedName>
        <fullName evidence="3">Endonuclease/exonuclease/phosphatase family protein</fullName>
    </submittedName>
</protein>
<feature type="chain" id="PRO_5036483925" evidence="1">
    <location>
        <begin position="34"/>
        <end position="318"/>
    </location>
</feature>
<dbReference type="FunFam" id="3.60.10.10:FF:000069">
    <property type="entry name" value="Endonuclease"/>
    <property type="match status" value="1"/>
</dbReference>
<sequence length="318" mass="34824">MRVRGGKCARGVVRMMLGCAVGAALLLPGGGMAADLRSGAAVAATTGASPGMTREAGMSMVTFNLHHDREDWPERRKTILAELQRLQPDAIALQEVIQKRNVRNQAEWLANRLGYSYLFVSTDPAGAGKRYGNALLTRRPVLARGQHLLQPLGDYRTVGHLRIEVDGRPINVYATHLNERSDELGIQTRRAQVEDLLRFISSTSAGAPVVIAGDFNAMVDAGDLSELRSHYGDSYGSVHVNNDLSGVSTLNRHYFKAPSRIDHIFFQQDELLAREAKILFDQPDAGGRWASDHYGVWTRLQFAPDTAAEQRQGAAAGH</sequence>
<feature type="domain" description="Endonuclease/exonuclease/phosphatase" evidence="2">
    <location>
        <begin position="61"/>
        <end position="293"/>
    </location>
</feature>
<evidence type="ECO:0000256" key="1">
    <source>
        <dbReference type="SAM" id="SignalP"/>
    </source>
</evidence>